<dbReference type="Gene3D" id="1.10.8.60">
    <property type="match status" value="1"/>
</dbReference>
<evidence type="ECO:0000256" key="6">
    <source>
        <dbReference type="SAM" id="MobiDB-lite"/>
    </source>
</evidence>
<evidence type="ECO:0000313" key="9">
    <source>
        <dbReference type="Proteomes" id="UP000541810"/>
    </source>
</evidence>
<dbReference type="FunFam" id="1.10.8.60:FF:000029">
    <property type="entry name" value="Replication-associated recombination protein A"/>
    <property type="match status" value="1"/>
</dbReference>
<evidence type="ECO:0000256" key="1">
    <source>
        <dbReference type="ARBA" id="ARBA00002393"/>
    </source>
</evidence>
<evidence type="ECO:0000256" key="4">
    <source>
        <dbReference type="ARBA" id="ARBA00022741"/>
    </source>
</evidence>
<name>A0A7X0H5I9_9BACT</name>
<dbReference type="GO" id="GO:0003677">
    <property type="term" value="F:DNA binding"/>
    <property type="evidence" value="ECO:0007669"/>
    <property type="project" value="InterPro"/>
</dbReference>
<evidence type="ECO:0000256" key="2">
    <source>
        <dbReference type="ARBA" id="ARBA00008959"/>
    </source>
</evidence>
<accession>A0A7X0H5I9</accession>
<dbReference type="InterPro" id="IPR021886">
    <property type="entry name" value="MgsA_C"/>
</dbReference>
<comment type="function">
    <text evidence="1">DNA-dependent ATPase that plays important roles in cellular responses to stalled DNA replication processes.</text>
</comment>
<comment type="caution">
    <text evidence="8">The sequence shown here is derived from an EMBL/GenBank/DDBJ whole genome shotgun (WGS) entry which is preliminary data.</text>
</comment>
<dbReference type="FunFam" id="3.40.50.300:FF:000345">
    <property type="entry name" value="AAA family ATPase"/>
    <property type="match status" value="1"/>
</dbReference>
<dbReference type="SMART" id="SM00382">
    <property type="entry name" value="AAA"/>
    <property type="match status" value="1"/>
</dbReference>
<dbReference type="SUPFAM" id="SSF52540">
    <property type="entry name" value="P-loop containing nucleoside triphosphate hydrolases"/>
    <property type="match status" value="1"/>
</dbReference>
<evidence type="ECO:0000313" key="8">
    <source>
        <dbReference type="EMBL" id="MBB6428511.1"/>
    </source>
</evidence>
<dbReference type="AlphaFoldDB" id="A0A7X0H5I9"/>
<dbReference type="CDD" id="cd18139">
    <property type="entry name" value="HLD_clamp_RarA"/>
    <property type="match status" value="1"/>
</dbReference>
<dbReference type="InterPro" id="IPR027417">
    <property type="entry name" value="P-loop_NTPase"/>
</dbReference>
<dbReference type="Pfam" id="PF16193">
    <property type="entry name" value="AAA_assoc_2"/>
    <property type="match status" value="1"/>
</dbReference>
<dbReference type="InterPro" id="IPR051314">
    <property type="entry name" value="AAA_ATPase_RarA/MGS1/WRNIP1"/>
</dbReference>
<dbReference type="InterPro" id="IPR032423">
    <property type="entry name" value="AAA_assoc_2"/>
</dbReference>
<dbReference type="GO" id="GO:0017116">
    <property type="term" value="F:single-stranded DNA helicase activity"/>
    <property type="evidence" value="ECO:0007669"/>
    <property type="project" value="TreeGrafter"/>
</dbReference>
<keyword evidence="5" id="KW-0067">ATP-binding</keyword>
<dbReference type="GO" id="GO:0005524">
    <property type="term" value="F:ATP binding"/>
    <property type="evidence" value="ECO:0007669"/>
    <property type="project" value="UniProtKB-KW"/>
</dbReference>
<dbReference type="InterPro" id="IPR003959">
    <property type="entry name" value="ATPase_AAA_core"/>
</dbReference>
<dbReference type="GO" id="GO:0000731">
    <property type="term" value="P:DNA synthesis involved in DNA repair"/>
    <property type="evidence" value="ECO:0007669"/>
    <property type="project" value="TreeGrafter"/>
</dbReference>
<sequence length="467" mass="51766">MADLWADQHATNLKAAEPLAVRMRPRTLDEFAGQQHFLGPGMLLRRMLEADRITSVLFYGPPGTGKTTLAELIAQHTQAHFDRGNAAVVGVKDVRHVLDGARRRLEQDGRRTIFFLDEIHRFNKAQQDVLLGDVERGIVTLIGATTENPYFTVNNALVSRSQVFQFEPLTEDDILGVLRRAIADDQRGYGKLDLQIDGDALDHWAMACDGDARRALTALEIAVLSEHADAKPQSGEASGIPSTHITLATAEASIQQKSINYDRDGDEHYDAISAFIKSVRGSDPDAAIYWLARMLVAGEDPMFIARRIAILASEDIGNADPRGISVASACYDIVHRIGMPECRITLAQATIYLATAPKSNASYAAVNTAMQDVKHQRTVPVPKKLRSAKNRKDGTYAYAHDSETGFVDQDYLGVDKTYYTPTGRGYEHRIAEFLQWIDQQRDEPKREPPTPPVRPNNRGEPAEVQPK</sequence>
<dbReference type="GO" id="GO:0006261">
    <property type="term" value="P:DNA-templated DNA replication"/>
    <property type="evidence" value="ECO:0007669"/>
    <property type="project" value="TreeGrafter"/>
</dbReference>
<evidence type="ECO:0000259" key="7">
    <source>
        <dbReference type="SMART" id="SM00382"/>
    </source>
</evidence>
<dbReference type="GO" id="GO:0008047">
    <property type="term" value="F:enzyme activator activity"/>
    <property type="evidence" value="ECO:0007669"/>
    <property type="project" value="TreeGrafter"/>
</dbReference>
<dbReference type="InterPro" id="IPR003593">
    <property type="entry name" value="AAA+_ATPase"/>
</dbReference>
<organism evidence="8 9">
    <name type="scientific">Algisphaera agarilytica</name>
    <dbReference type="NCBI Taxonomy" id="1385975"/>
    <lineage>
        <taxon>Bacteria</taxon>
        <taxon>Pseudomonadati</taxon>
        <taxon>Planctomycetota</taxon>
        <taxon>Phycisphaerae</taxon>
        <taxon>Phycisphaerales</taxon>
        <taxon>Phycisphaeraceae</taxon>
        <taxon>Algisphaera</taxon>
    </lineage>
</organism>
<feature type="compositionally biased region" description="Basic and acidic residues" evidence="6">
    <location>
        <begin position="439"/>
        <end position="448"/>
    </location>
</feature>
<reference evidence="8 9" key="1">
    <citation type="submission" date="2020-08" db="EMBL/GenBank/DDBJ databases">
        <title>Genomic Encyclopedia of Type Strains, Phase IV (KMG-IV): sequencing the most valuable type-strain genomes for metagenomic binning, comparative biology and taxonomic classification.</title>
        <authorList>
            <person name="Goeker M."/>
        </authorList>
    </citation>
    <scope>NUCLEOTIDE SEQUENCE [LARGE SCALE GENOMIC DNA]</scope>
    <source>
        <strain evidence="8 9">DSM 103725</strain>
    </source>
</reference>
<dbReference type="Gene3D" id="3.40.50.300">
    <property type="entry name" value="P-loop containing nucleotide triphosphate hydrolases"/>
    <property type="match status" value="1"/>
</dbReference>
<comment type="similarity">
    <text evidence="2">Belongs to the AAA ATPase family. RarA/MGS1/WRNIP1 subfamily.</text>
</comment>
<gene>
    <name evidence="8" type="ORF">HNQ40_000317</name>
</gene>
<dbReference type="RefSeq" id="WP_184675726.1">
    <property type="nucleotide sequence ID" value="NZ_JACHGY010000001.1"/>
</dbReference>
<keyword evidence="9" id="KW-1185">Reference proteome</keyword>
<evidence type="ECO:0000256" key="3">
    <source>
        <dbReference type="ARBA" id="ARBA00020776"/>
    </source>
</evidence>
<dbReference type="Pfam" id="PF12002">
    <property type="entry name" value="MgsA_C"/>
    <property type="match status" value="1"/>
</dbReference>
<dbReference type="Gene3D" id="1.10.3710.10">
    <property type="entry name" value="DNA polymerase III clamp loader subunits, C-terminal domain"/>
    <property type="match status" value="1"/>
</dbReference>
<dbReference type="Proteomes" id="UP000541810">
    <property type="component" value="Unassembled WGS sequence"/>
</dbReference>
<dbReference type="SUPFAM" id="SSF48019">
    <property type="entry name" value="post-AAA+ oligomerization domain-like"/>
    <property type="match status" value="1"/>
</dbReference>
<dbReference type="Pfam" id="PF00004">
    <property type="entry name" value="AAA"/>
    <property type="match status" value="1"/>
</dbReference>
<dbReference type="PANTHER" id="PTHR13779:SF7">
    <property type="entry name" value="ATPASE WRNIP1"/>
    <property type="match status" value="1"/>
</dbReference>
<dbReference type="GO" id="GO:0016887">
    <property type="term" value="F:ATP hydrolysis activity"/>
    <property type="evidence" value="ECO:0007669"/>
    <property type="project" value="InterPro"/>
</dbReference>
<dbReference type="EMBL" id="JACHGY010000001">
    <property type="protein sequence ID" value="MBB6428511.1"/>
    <property type="molecule type" value="Genomic_DNA"/>
</dbReference>
<dbReference type="FunFam" id="1.20.272.10:FF:000001">
    <property type="entry name" value="Putative AAA family ATPase"/>
    <property type="match status" value="1"/>
</dbReference>
<protein>
    <recommendedName>
        <fullName evidence="3">Replication-associated recombination protein A</fullName>
    </recommendedName>
</protein>
<feature type="region of interest" description="Disordered" evidence="6">
    <location>
        <begin position="437"/>
        <end position="467"/>
    </location>
</feature>
<dbReference type="InterPro" id="IPR008921">
    <property type="entry name" value="DNA_pol3_clamp-load_cplx_C"/>
</dbReference>
<keyword evidence="4" id="KW-0547">Nucleotide-binding</keyword>
<dbReference type="PANTHER" id="PTHR13779">
    <property type="entry name" value="WERNER HELICASE-INTERACTING PROTEIN 1 FAMILY MEMBER"/>
    <property type="match status" value="1"/>
</dbReference>
<proteinExistence type="inferred from homology"/>
<evidence type="ECO:0000256" key="5">
    <source>
        <dbReference type="ARBA" id="ARBA00022840"/>
    </source>
</evidence>
<dbReference type="Gene3D" id="1.20.272.10">
    <property type="match status" value="1"/>
</dbReference>
<dbReference type="CDD" id="cd00009">
    <property type="entry name" value="AAA"/>
    <property type="match status" value="1"/>
</dbReference>
<feature type="domain" description="AAA+ ATPase" evidence="7">
    <location>
        <begin position="52"/>
        <end position="193"/>
    </location>
</feature>